<comment type="caution">
    <text evidence="3">The sequence shown here is derived from an EMBL/GenBank/DDBJ whole genome shotgun (WGS) entry which is preliminary data.</text>
</comment>
<dbReference type="Proteomes" id="UP000003163">
    <property type="component" value="Unassembled WGS sequence"/>
</dbReference>
<dbReference type="AlphaFoldDB" id="J9DLB4"/>
<feature type="transmembrane region" description="Helical" evidence="1">
    <location>
        <begin position="221"/>
        <end position="243"/>
    </location>
</feature>
<evidence type="ECO:0000313" key="4">
    <source>
        <dbReference type="Proteomes" id="UP000003163"/>
    </source>
</evidence>
<dbReference type="FunCoup" id="J9DLB4">
    <property type="interactions" value="35"/>
</dbReference>
<accession>J9DLB4</accession>
<dbReference type="InParanoid" id="J9DLB4"/>
<dbReference type="InterPro" id="IPR013866">
    <property type="entry name" value="Sphingolipid_d4-desaturase_N"/>
</dbReference>
<dbReference type="InterPro" id="IPR005804">
    <property type="entry name" value="FA_desaturase_dom"/>
</dbReference>
<dbReference type="PANTHER" id="PTHR12879:SF8">
    <property type="entry name" value="SPHINGOLIPID DELTA(4)-DESATURASE DES1"/>
    <property type="match status" value="1"/>
</dbReference>
<gene>
    <name evidence="3" type="ORF">EDEG_03415</name>
</gene>
<organism evidence="3 4">
    <name type="scientific">Edhazardia aedis (strain USNM 41457)</name>
    <name type="common">Microsporidian parasite</name>
    <dbReference type="NCBI Taxonomy" id="1003232"/>
    <lineage>
        <taxon>Eukaryota</taxon>
        <taxon>Fungi</taxon>
        <taxon>Fungi incertae sedis</taxon>
        <taxon>Microsporidia</taxon>
        <taxon>Edhazardia</taxon>
    </lineage>
</organism>
<dbReference type="GO" id="GO:0016020">
    <property type="term" value="C:membrane"/>
    <property type="evidence" value="ECO:0007669"/>
    <property type="project" value="GOC"/>
</dbReference>
<dbReference type="GO" id="GO:0046512">
    <property type="term" value="P:sphingosine biosynthetic process"/>
    <property type="evidence" value="ECO:0007669"/>
    <property type="project" value="EnsemblFungi"/>
</dbReference>
<evidence type="ECO:0000256" key="1">
    <source>
        <dbReference type="SAM" id="Phobius"/>
    </source>
</evidence>
<keyword evidence="1" id="KW-0812">Transmembrane</keyword>
<dbReference type="VEuPathDB" id="MicrosporidiaDB:EDEG_03415"/>
<dbReference type="GO" id="GO:0042284">
    <property type="term" value="F:sphingolipid delta-4 desaturase activity"/>
    <property type="evidence" value="ECO:0007669"/>
    <property type="project" value="EnsemblFungi"/>
</dbReference>
<dbReference type="SMART" id="SM01269">
    <property type="entry name" value="Lipid_DES"/>
    <property type="match status" value="1"/>
</dbReference>
<proteinExistence type="predicted"/>
<dbReference type="GO" id="GO:0046513">
    <property type="term" value="P:ceramide biosynthetic process"/>
    <property type="evidence" value="ECO:0007669"/>
    <property type="project" value="TreeGrafter"/>
</dbReference>
<evidence type="ECO:0000313" key="3">
    <source>
        <dbReference type="EMBL" id="EJW02147.1"/>
    </source>
</evidence>
<feature type="transmembrane region" description="Helical" evidence="1">
    <location>
        <begin position="184"/>
        <end position="201"/>
    </location>
</feature>
<protein>
    <recommendedName>
        <fullName evidence="2">Sphingolipid delta4-desaturase N-terminal domain-containing protein</fullName>
    </recommendedName>
</protein>
<feature type="domain" description="Sphingolipid delta4-desaturase N-terminal" evidence="2">
    <location>
        <begin position="29"/>
        <end position="67"/>
    </location>
</feature>
<feature type="transmembrane region" description="Helical" evidence="1">
    <location>
        <begin position="66"/>
        <end position="85"/>
    </location>
</feature>
<dbReference type="HOGENOM" id="CLU_032156_0_0_1"/>
<name>J9DLB4_EDHAE</name>
<sequence>MKSTEENDINEDIRAPYYKGFWKRSIPYQNEGFAYDLDFDEPHRKRRQAILKKYPQVTKLYGVSEYTWYIVLLVAFANLLGMYVSTLITSKYVFIFLCYFYGATLTALGGVLIHECGHHLVTKNKYGNIIMGYVSNSPIIFPIFSSFQKFHHFHHIHQGIEGKDPDLPLRIEYQLIKGSIPTKIIYIAVYPFLYIARSAFVKSKIWKTEIVNWIVHYTYLYVIYQILGIKPIFYCILSTYFGYSFHPAAAHLIQEHFTYVDGQETYSYYGPFNKLFMNIGYHNEHHDFPSVPWNKLPDIKKMAPEFYNCFHAQTSWFGVLFTFITKPTLGPQSRLARFDKTKNQ</sequence>
<dbReference type="EMBL" id="AFBI03000087">
    <property type="protein sequence ID" value="EJW02147.1"/>
    <property type="molecule type" value="Genomic_DNA"/>
</dbReference>
<keyword evidence="4" id="KW-1185">Reference proteome</keyword>
<reference evidence="3 4" key="1">
    <citation type="submission" date="2011-08" db="EMBL/GenBank/DDBJ databases">
        <authorList>
            <person name="Liu Z.J."/>
            <person name="Shi F.L."/>
            <person name="Lu J.Q."/>
            <person name="Li M."/>
            <person name="Wang Z.L."/>
        </authorList>
    </citation>
    <scope>NUCLEOTIDE SEQUENCE [LARGE SCALE GENOMIC DNA]</scope>
    <source>
        <strain evidence="3 4">USNM 41457</strain>
    </source>
</reference>
<keyword evidence="1" id="KW-1133">Transmembrane helix</keyword>
<dbReference type="PANTHER" id="PTHR12879">
    <property type="entry name" value="SPHINGOLIPID DELTA 4 DESATURASE/C-4 HYDROXYLASE PROTEIN DES2"/>
    <property type="match status" value="1"/>
</dbReference>
<reference evidence="4" key="2">
    <citation type="submission" date="2015-07" db="EMBL/GenBank/DDBJ databases">
        <title>Contrasting host-pathogen interactions and genome evolution in two generalist and specialist microsporidian pathogens of mosquitoes.</title>
        <authorList>
            <consortium name="The Broad Institute Genomics Platform"/>
            <consortium name="The Broad Institute Genome Sequencing Center for Infectious Disease"/>
            <person name="Cuomo C.A."/>
            <person name="Sanscrainte N.D."/>
            <person name="Goldberg J.M."/>
            <person name="Heiman D."/>
            <person name="Young S."/>
            <person name="Zeng Q."/>
            <person name="Becnel J.J."/>
            <person name="Birren B.W."/>
        </authorList>
    </citation>
    <scope>NUCLEOTIDE SEQUENCE [LARGE SCALE GENOMIC DNA]</scope>
    <source>
        <strain evidence="4">USNM 41457</strain>
    </source>
</reference>
<feature type="transmembrane region" description="Helical" evidence="1">
    <location>
        <begin position="92"/>
        <end position="114"/>
    </location>
</feature>
<dbReference type="STRING" id="1003232.J9DLB4"/>
<keyword evidence="1" id="KW-0472">Membrane</keyword>
<dbReference type="Pfam" id="PF00487">
    <property type="entry name" value="FA_desaturase"/>
    <property type="match status" value="1"/>
</dbReference>
<dbReference type="Pfam" id="PF08557">
    <property type="entry name" value="Lipid_DES"/>
    <property type="match status" value="1"/>
</dbReference>
<evidence type="ECO:0000259" key="2">
    <source>
        <dbReference type="SMART" id="SM01269"/>
    </source>
</evidence>
<dbReference type="OMA" id="FEGWLFC"/>
<feature type="transmembrane region" description="Helical" evidence="1">
    <location>
        <begin position="126"/>
        <end position="144"/>
    </location>
</feature>
<dbReference type="OrthoDB" id="200948at2759"/>